<gene>
    <name evidence="1" type="ORF">ElyMa_000753300</name>
</gene>
<dbReference type="EMBL" id="BMAT01001535">
    <property type="protein sequence ID" value="GFR87721.1"/>
    <property type="molecule type" value="Genomic_DNA"/>
</dbReference>
<comment type="caution">
    <text evidence="1">The sequence shown here is derived from an EMBL/GenBank/DDBJ whole genome shotgun (WGS) entry which is preliminary data.</text>
</comment>
<evidence type="ECO:0000313" key="2">
    <source>
        <dbReference type="Proteomes" id="UP000762676"/>
    </source>
</evidence>
<keyword evidence="2" id="KW-1185">Reference proteome</keyword>
<accession>A0AAV4GRN2</accession>
<proteinExistence type="predicted"/>
<organism evidence="1 2">
    <name type="scientific">Elysia marginata</name>
    <dbReference type="NCBI Taxonomy" id="1093978"/>
    <lineage>
        <taxon>Eukaryota</taxon>
        <taxon>Metazoa</taxon>
        <taxon>Spiralia</taxon>
        <taxon>Lophotrochozoa</taxon>
        <taxon>Mollusca</taxon>
        <taxon>Gastropoda</taxon>
        <taxon>Heterobranchia</taxon>
        <taxon>Euthyneura</taxon>
        <taxon>Panpulmonata</taxon>
        <taxon>Sacoglossa</taxon>
        <taxon>Placobranchoidea</taxon>
        <taxon>Plakobranchidae</taxon>
        <taxon>Elysia</taxon>
    </lineage>
</organism>
<name>A0AAV4GRN2_9GAST</name>
<sequence>MNIIRSLFSYSLETKVVNDHKQILTSNWFSLENFPSNSTTLVNNSSPTSARPVDKRKFRYAGHVIRGSSGHLLRLALEDRIEGRRGRGRHLKNWTDDTKQ</sequence>
<dbReference type="Proteomes" id="UP000762676">
    <property type="component" value="Unassembled WGS sequence"/>
</dbReference>
<evidence type="ECO:0000313" key="1">
    <source>
        <dbReference type="EMBL" id="GFR87721.1"/>
    </source>
</evidence>
<protein>
    <submittedName>
        <fullName evidence="1">UDP-glucuronosyltransferase 2A1-like</fullName>
    </submittedName>
</protein>
<dbReference type="AlphaFoldDB" id="A0AAV4GRN2"/>
<reference evidence="1 2" key="1">
    <citation type="journal article" date="2021" name="Elife">
        <title>Chloroplast acquisition without the gene transfer in kleptoplastic sea slugs, Plakobranchus ocellatus.</title>
        <authorList>
            <person name="Maeda T."/>
            <person name="Takahashi S."/>
            <person name="Yoshida T."/>
            <person name="Shimamura S."/>
            <person name="Takaki Y."/>
            <person name="Nagai Y."/>
            <person name="Toyoda A."/>
            <person name="Suzuki Y."/>
            <person name="Arimoto A."/>
            <person name="Ishii H."/>
            <person name="Satoh N."/>
            <person name="Nishiyama T."/>
            <person name="Hasebe M."/>
            <person name="Maruyama T."/>
            <person name="Minagawa J."/>
            <person name="Obokata J."/>
            <person name="Shigenobu S."/>
        </authorList>
    </citation>
    <scope>NUCLEOTIDE SEQUENCE [LARGE SCALE GENOMIC DNA]</scope>
</reference>